<dbReference type="KEGG" id="mnt:21408932"/>
<gene>
    <name evidence="3" type="ORF">L484_026269</name>
</gene>
<dbReference type="STRING" id="981085.W9R6L6"/>
<accession>W9R6L6</accession>
<dbReference type="InterPro" id="IPR039276">
    <property type="entry name" value="SHH1/2"/>
</dbReference>
<evidence type="ECO:0000256" key="1">
    <source>
        <dbReference type="SAM" id="MobiDB-lite"/>
    </source>
</evidence>
<dbReference type="AlphaFoldDB" id="W9R6L6"/>
<feature type="domain" description="SAWADEE" evidence="2">
    <location>
        <begin position="137"/>
        <end position="254"/>
    </location>
</feature>
<dbReference type="Gene3D" id="2.40.50.40">
    <property type="match status" value="1"/>
</dbReference>
<dbReference type="Pfam" id="PF16719">
    <property type="entry name" value="SAWADEE"/>
    <property type="match status" value="1"/>
</dbReference>
<dbReference type="InterPro" id="IPR032001">
    <property type="entry name" value="SAWADEE_dom"/>
</dbReference>
<reference evidence="4" key="1">
    <citation type="submission" date="2013-01" db="EMBL/GenBank/DDBJ databases">
        <title>Draft Genome Sequence of a Mulberry Tree, Morus notabilis C.K. Schneid.</title>
        <authorList>
            <person name="He N."/>
            <person name="Zhao S."/>
        </authorList>
    </citation>
    <scope>NUCLEOTIDE SEQUENCE</scope>
</reference>
<feature type="compositionally biased region" description="Polar residues" evidence="1">
    <location>
        <begin position="109"/>
        <end position="120"/>
    </location>
</feature>
<proteinExistence type="predicted"/>
<protein>
    <recommendedName>
        <fullName evidence="2">SAWADEE domain-containing protein</fullName>
    </recommendedName>
</protein>
<name>W9R6L6_9ROSA</name>
<sequence length="259" mass="29578">MDDFGSKISRNSSSEFTLAEILEMENIYKEVEEQSLGQEFCQDLAMSFSGSSTRAGKSTITWEQVQNWFEDKHKKLHPESTSSAVDKHKELNPESASFELVVHLSDSKTSSIVPKSSQTPEGRPSSSHDEGMMDLHELAYEAKSSKDNAWYDVAAFLTYRFLNTGELEVRVRFSGFGKEEDEWVNVRTGVRERSIPLEPSECDKVNVGDLVLCFQEREHHAVYCDAYVVNIQRRLHDLNGCRCIFVIRYDDDDTEVDSH</sequence>
<evidence type="ECO:0000313" key="4">
    <source>
        <dbReference type="Proteomes" id="UP000030645"/>
    </source>
</evidence>
<dbReference type="Gene3D" id="2.30.30.140">
    <property type="match status" value="1"/>
</dbReference>
<evidence type="ECO:0000259" key="2">
    <source>
        <dbReference type="Pfam" id="PF16719"/>
    </source>
</evidence>
<organism evidence="3 4">
    <name type="scientific">Morus notabilis</name>
    <dbReference type="NCBI Taxonomy" id="981085"/>
    <lineage>
        <taxon>Eukaryota</taxon>
        <taxon>Viridiplantae</taxon>
        <taxon>Streptophyta</taxon>
        <taxon>Embryophyta</taxon>
        <taxon>Tracheophyta</taxon>
        <taxon>Spermatophyta</taxon>
        <taxon>Magnoliopsida</taxon>
        <taxon>eudicotyledons</taxon>
        <taxon>Gunneridae</taxon>
        <taxon>Pentapetalae</taxon>
        <taxon>rosids</taxon>
        <taxon>fabids</taxon>
        <taxon>Rosales</taxon>
        <taxon>Moraceae</taxon>
        <taxon>Moreae</taxon>
        <taxon>Morus</taxon>
    </lineage>
</organism>
<dbReference type="PANTHER" id="PTHR33827:SF2">
    <property type="entry name" value="PROTEIN SAWADEE HOMEODOMAIN HOMOLOG 1"/>
    <property type="match status" value="1"/>
</dbReference>
<dbReference type="eggNOG" id="ENOG502RI2U">
    <property type="taxonomic scope" value="Eukaryota"/>
</dbReference>
<dbReference type="GO" id="GO:0003682">
    <property type="term" value="F:chromatin binding"/>
    <property type="evidence" value="ECO:0007669"/>
    <property type="project" value="InterPro"/>
</dbReference>
<dbReference type="OrthoDB" id="1885884at2759"/>
<feature type="region of interest" description="Disordered" evidence="1">
    <location>
        <begin position="109"/>
        <end position="130"/>
    </location>
</feature>
<dbReference type="EMBL" id="KE344648">
    <property type="protein sequence ID" value="EXB74572.1"/>
    <property type="molecule type" value="Genomic_DNA"/>
</dbReference>
<dbReference type="PANTHER" id="PTHR33827">
    <property type="entry name" value="PROTEIN SAWADEE HOMEODOMAIN HOMOLOG 2"/>
    <property type="match status" value="1"/>
</dbReference>
<dbReference type="Proteomes" id="UP000030645">
    <property type="component" value="Unassembled WGS sequence"/>
</dbReference>
<evidence type="ECO:0000313" key="3">
    <source>
        <dbReference type="EMBL" id="EXB74572.1"/>
    </source>
</evidence>
<keyword evidence="4" id="KW-1185">Reference proteome</keyword>